<evidence type="ECO:0000256" key="1">
    <source>
        <dbReference type="ARBA" id="ARBA00022801"/>
    </source>
</evidence>
<accession>A0A1F8B5J6</accession>
<dbReference type="InterPro" id="IPR000073">
    <property type="entry name" value="AB_hydrolase_1"/>
</dbReference>
<dbReference type="InterPro" id="IPR022742">
    <property type="entry name" value="Hydrolase_4"/>
</dbReference>
<dbReference type="Proteomes" id="UP000176404">
    <property type="component" value="Unassembled WGS sequence"/>
</dbReference>
<evidence type="ECO:0000259" key="2">
    <source>
        <dbReference type="Pfam" id="PF12146"/>
    </source>
</evidence>
<evidence type="ECO:0000313" key="3">
    <source>
        <dbReference type="EMBL" id="OGM59314.1"/>
    </source>
</evidence>
<gene>
    <name evidence="3" type="ORF">A2892_05640</name>
</gene>
<dbReference type="Pfam" id="PF12146">
    <property type="entry name" value="Hydrolase_4"/>
    <property type="match status" value="1"/>
</dbReference>
<evidence type="ECO:0000313" key="4">
    <source>
        <dbReference type="Proteomes" id="UP000176404"/>
    </source>
</evidence>
<dbReference type="Gene3D" id="3.40.50.1820">
    <property type="entry name" value="alpha/beta hydrolase"/>
    <property type="match status" value="1"/>
</dbReference>
<dbReference type="STRING" id="1802517.A2892_05640"/>
<comment type="caution">
    <text evidence="3">The sequence shown here is derived from an EMBL/GenBank/DDBJ whole genome shotgun (WGS) entry which is preliminary data.</text>
</comment>
<dbReference type="SUPFAM" id="SSF53474">
    <property type="entry name" value="alpha/beta-Hydrolases"/>
    <property type="match status" value="1"/>
</dbReference>
<dbReference type="PRINTS" id="PR00111">
    <property type="entry name" value="ABHYDROLASE"/>
</dbReference>
<reference evidence="3 4" key="1">
    <citation type="journal article" date="2016" name="Nat. Commun.">
        <title>Thousands of microbial genomes shed light on interconnected biogeochemical processes in an aquifer system.</title>
        <authorList>
            <person name="Anantharaman K."/>
            <person name="Brown C.T."/>
            <person name="Hug L.A."/>
            <person name="Sharon I."/>
            <person name="Castelle C.J."/>
            <person name="Probst A.J."/>
            <person name="Thomas B.C."/>
            <person name="Singh A."/>
            <person name="Wilkins M.J."/>
            <person name="Karaoz U."/>
            <person name="Brodie E.L."/>
            <person name="Williams K.H."/>
            <person name="Hubbard S.S."/>
            <person name="Banfield J.F."/>
        </authorList>
    </citation>
    <scope>NUCLEOTIDE SEQUENCE [LARGE SCALE GENOMIC DNA]</scope>
</reference>
<dbReference type="GO" id="GO:0016020">
    <property type="term" value="C:membrane"/>
    <property type="evidence" value="ECO:0007669"/>
    <property type="project" value="TreeGrafter"/>
</dbReference>
<name>A0A1F8B5J6_9BACT</name>
<dbReference type="AlphaFoldDB" id="A0A1F8B5J6"/>
<feature type="domain" description="Serine aminopeptidase S33" evidence="2">
    <location>
        <begin position="4"/>
        <end position="207"/>
    </location>
</feature>
<dbReference type="GO" id="GO:0016787">
    <property type="term" value="F:hydrolase activity"/>
    <property type="evidence" value="ECO:0007669"/>
    <property type="project" value="UniProtKB-KW"/>
</dbReference>
<dbReference type="InterPro" id="IPR029058">
    <property type="entry name" value="AB_hydrolase_fold"/>
</dbReference>
<proteinExistence type="predicted"/>
<organism evidence="3 4">
    <name type="scientific">Candidatus Woesebacteria bacterium RIFCSPLOWO2_01_FULL_39_10b</name>
    <dbReference type="NCBI Taxonomy" id="1802517"/>
    <lineage>
        <taxon>Bacteria</taxon>
        <taxon>Candidatus Woeseibacteriota</taxon>
    </lineage>
</organism>
<sequence length="237" mass="27551">MEKNIVLIYGWGASFAKLKPLKEELEGLDWSVFIPRLPGFDLKPAKNVWGVENYSRYIFRKAKNVFKKEKFFVFGHSFGGRMAIRTCSLYPERLKGIILCASGGISRGSFIKRSIFFVLAKGGKTFLFIPPLANLFEKLLYKLAREHDYEKAQGVMKKVMRRVISEDLKKDVYKIRLPVLIFWGKLDKITPYKDALFLKKSIKGSKLISYWKEGHQLPYRKPKSLAREIDKWSTNLN</sequence>
<dbReference type="PANTHER" id="PTHR43798">
    <property type="entry name" value="MONOACYLGLYCEROL LIPASE"/>
    <property type="match status" value="1"/>
</dbReference>
<dbReference type="EMBL" id="MGHD01000022">
    <property type="protein sequence ID" value="OGM59314.1"/>
    <property type="molecule type" value="Genomic_DNA"/>
</dbReference>
<dbReference type="PANTHER" id="PTHR43798:SF31">
    <property type="entry name" value="AB HYDROLASE SUPERFAMILY PROTEIN YCLE"/>
    <property type="match status" value="1"/>
</dbReference>
<keyword evidence="1" id="KW-0378">Hydrolase</keyword>
<protein>
    <recommendedName>
        <fullName evidence="2">Serine aminopeptidase S33 domain-containing protein</fullName>
    </recommendedName>
</protein>
<dbReference type="InterPro" id="IPR050266">
    <property type="entry name" value="AB_hydrolase_sf"/>
</dbReference>